<dbReference type="UniPathway" id="UPA00223">
    <property type="reaction ID" value="UER01007"/>
</dbReference>
<evidence type="ECO:0000313" key="11">
    <source>
        <dbReference type="Proteomes" id="UP000271631"/>
    </source>
</evidence>
<dbReference type="GO" id="GO:0004333">
    <property type="term" value="F:fumarate hydratase activity"/>
    <property type="evidence" value="ECO:0007669"/>
    <property type="project" value="UniProtKB-UniRule"/>
</dbReference>
<feature type="binding site" evidence="7">
    <location>
        <begin position="381"/>
        <end position="383"/>
    </location>
    <ligand>
        <name>substrate</name>
    </ligand>
</feature>
<dbReference type="AlphaFoldDB" id="A0A3M6C0F4"/>
<dbReference type="SUPFAM" id="SSF48557">
    <property type="entry name" value="L-aspartase-like"/>
    <property type="match status" value="1"/>
</dbReference>
<comment type="function">
    <text evidence="7">Involved in the TCA cycle. Catalyzes the stereospecific interconversion of fumarate to L-malate.</text>
</comment>
<dbReference type="Pfam" id="PF00206">
    <property type="entry name" value="Lyase_1"/>
    <property type="match status" value="1"/>
</dbReference>
<dbReference type="GO" id="GO:0006099">
    <property type="term" value="P:tricarboxylic acid cycle"/>
    <property type="evidence" value="ECO:0007669"/>
    <property type="project" value="UniProtKB-UniRule"/>
</dbReference>
<reference evidence="10 11" key="1">
    <citation type="submission" date="2018-08" db="EMBL/GenBank/DDBJ databases">
        <title>Recombination of ecologically and evolutionarily significant loci maintains genetic cohesion in the Pseudomonas syringae species complex.</title>
        <authorList>
            <person name="Dillon M."/>
            <person name="Thakur S."/>
            <person name="Almeida R.N.D."/>
            <person name="Weir B.S."/>
            <person name="Guttman D.S."/>
        </authorList>
    </citation>
    <scope>NUCLEOTIDE SEQUENCE [LARGE SCALE GENOMIC DNA]</scope>
    <source>
        <strain evidence="10 11">ICMP 11281</strain>
    </source>
</reference>
<comment type="miscellaneous">
    <text evidence="7">There are 2 substrate-binding sites: the catalytic A site, and the non-catalytic B site that may play a role in the transfer of substrate or product between the active site and the solvent. Alternatively, the B site may bind allosteric effectors.</text>
</comment>
<dbReference type="HAMAP" id="MF_00743">
    <property type="entry name" value="FumaraseC"/>
    <property type="match status" value="1"/>
</dbReference>
<proteinExistence type="inferred from homology"/>
<dbReference type="CDD" id="cd01362">
    <property type="entry name" value="Fumarase_classII"/>
    <property type="match status" value="1"/>
</dbReference>
<evidence type="ECO:0000313" key="10">
    <source>
        <dbReference type="EMBL" id="RMV37275.1"/>
    </source>
</evidence>
<evidence type="ECO:0000256" key="3">
    <source>
        <dbReference type="ARBA" id="ARBA00011881"/>
    </source>
</evidence>
<comment type="pathway">
    <text evidence="7">Carbohydrate metabolism; tricarboxylic acid cycle; (S)-malate from fumarate: step 1/1.</text>
</comment>
<dbReference type="GO" id="GO:0006106">
    <property type="term" value="P:fumarate metabolic process"/>
    <property type="evidence" value="ECO:0007669"/>
    <property type="project" value="InterPro"/>
</dbReference>
<dbReference type="Pfam" id="PF10415">
    <property type="entry name" value="FumaraseC_C"/>
    <property type="match status" value="1"/>
</dbReference>
<dbReference type="GO" id="GO:0005737">
    <property type="term" value="C:cytoplasm"/>
    <property type="evidence" value="ECO:0007669"/>
    <property type="project" value="UniProtKB-SubCell"/>
</dbReference>
<feature type="domain" description="Fumarase C C-terminal" evidence="9">
    <location>
        <begin position="465"/>
        <end position="517"/>
    </location>
</feature>
<evidence type="ECO:0000256" key="1">
    <source>
        <dbReference type="ARBA" id="ARBA00005596"/>
    </source>
</evidence>
<dbReference type="InterPro" id="IPR000362">
    <property type="entry name" value="Fumarate_lyase_fam"/>
</dbReference>
<dbReference type="InterPro" id="IPR022761">
    <property type="entry name" value="Fumarate_lyase_N"/>
</dbReference>
<comment type="subcellular location">
    <subcellularLocation>
        <location evidence="7">Cytoplasm</location>
    </subcellularLocation>
</comment>
<gene>
    <name evidence="7" type="primary">fumC</name>
    <name evidence="10" type="ORF">ALP13_01453</name>
</gene>
<keyword evidence="4 7" id="KW-0963">Cytoplasm</keyword>
<organism evidence="10 11">
    <name type="scientific">Pseudomonas syringae pv. maculicola</name>
    <dbReference type="NCBI Taxonomy" id="59511"/>
    <lineage>
        <taxon>Bacteria</taxon>
        <taxon>Pseudomonadati</taxon>
        <taxon>Pseudomonadota</taxon>
        <taxon>Gammaproteobacteria</taxon>
        <taxon>Pseudomonadales</taxon>
        <taxon>Pseudomonadaceae</taxon>
        <taxon>Pseudomonas</taxon>
    </lineage>
</organism>
<feature type="binding site" evidence="7">
    <location>
        <position position="244"/>
    </location>
    <ligand>
        <name>substrate</name>
    </ligand>
</feature>
<feature type="active site" evidence="7">
    <location>
        <position position="375"/>
    </location>
</feature>
<comment type="catalytic activity">
    <reaction evidence="7">
        <text>(S)-malate = fumarate + H2O</text>
        <dbReference type="Rhea" id="RHEA:12460"/>
        <dbReference type="ChEBI" id="CHEBI:15377"/>
        <dbReference type="ChEBI" id="CHEBI:15589"/>
        <dbReference type="ChEBI" id="CHEBI:29806"/>
        <dbReference type="EC" id="4.2.1.2"/>
    </reaction>
</comment>
<sequence length="521" mass="55776">MIRRCRGIGAACAWIRCGGRCVIYRPSPSRQTDVSAGKPVLSSSRPACYSPRFPFLNWCKDIAMSNTRIERDSMGQLQVPAEALYGAQTQRAVENFPISHQRMPRLFIRALLLAKAAAAQANLELEQISEGQSQAIVGAVKDLLASDYMTHFPVDIFQTGSGTSTNMNANEVLATLATRLLGEEVNPNDHVNCGQSSNDIIPTTIHVSAALALHEQLLPALAHLVQVTEHKAVQVHAFVKTGRTHLMDAMPVRMSQVLNGWAQQIRANIEHLQGLQPSLQALAQGGTAVGTGINAHPEFAARFSRQLSTLTGVQFAPGKDLFALIGSQDTAVAVSGQLKATAVSLMKIANDLRWMNSGPLAGLGEIELEALQPGSSIMPGKVNPVIPEATAMVAAQVIGNDATITVAGQSGNFELNVMLPIIAQNLLSSIELLANASRLLADKAIASFKVNESRLQEALSRNPILVTALNPIIGYQKASEIAKAAYKQGRPVIDVALEHTDLQRSELEVLLNPEKLTAGGI</sequence>
<feature type="domain" description="Fumarate lyase N-terminal" evidence="8">
    <location>
        <begin position="75"/>
        <end position="399"/>
    </location>
</feature>
<feature type="binding site" evidence="7">
    <location>
        <begin position="161"/>
        <end position="163"/>
    </location>
    <ligand>
        <name>substrate</name>
    </ligand>
</feature>
<feature type="binding site" evidence="7">
    <location>
        <begin position="196"/>
        <end position="198"/>
    </location>
    <ligand>
        <name>substrate</name>
    </ligand>
</feature>
<dbReference type="InterPro" id="IPR008948">
    <property type="entry name" value="L-Aspartase-like"/>
</dbReference>
<dbReference type="Gene3D" id="1.10.40.30">
    <property type="entry name" value="Fumarase/aspartase (C-terminal domain)"/>
    <property type="match status" value="1"/>
</dbReference>
<evidence type="ECO:0000256" key="5">
    <source>
        <dbReference type="ARBA" id="ARBA00022532"/>
    </source>
</evidence>
<comment type="caution">
    <text evidence="10">The sequence shown here is derived from an EMBL/GenBank/DDBJ whole genome shotgun (WGS) entry which is preliminary data.</text>
</comment>
<comment type="subunit">
    <text evidence="3 7">Homotetramer.</text>
</comment>
<dbReference type="PROSITE" id="PS00163">
    <property type="entry name" value="FUMARATE_LYASES"/>
    <property type="match status" value="1"/>
</dbReference>
<dbReference type="FunFam" id="1.20.200.10:FF:000001">
    <property type="entry name" value="Fumarate hydratase, mitochondrial"/>
    <property type="match status" value="1"/>
</dbReference>
<dbReference type="PRINTS" id="PR00145">
    <property type="entry name" value="ARGSUCLYASE"/>
</dbReference>
<feature type="binding site" evidence="7">
    <location>
        <position position="376"/>
    </location>
    <ligand>
        <name>substrate</name>
    </ligand>
</feature>
<keyword evidence="6 7" id="KW-0456">Lyase</keyword>
<comment type="similarity">
    <text evidence="1">Belongs to the class-II fumarase/aspartase family. Aspartase subfamily.</text>
</comment>
<evidence type="ECO:0000256" key="6">
    <source>
        <dbReference type="ARBA" id="ARBA00023239"/>
    </source>
</evidence>
<comment type="similarity">
    <text evidence="2 7">Belongs to the class-II fumarase/aspartase family. Fumarase subfamily.</text>
</comment>
<dbReference type="Proteomes" id="UP000271631">
    <property type="component" value="Unassembled WGS sequence"/>
</dbReference>
<protein>
    <recommendedName>
        <fullName evidence="7">Fumarate hydratase class II</fullName>
        <shortName evidence="7">Fumarase C</shortName>
        <ecNumber evidence="7">4.2.1.2</ecNumber>
    </recommendedName>
    <alternativeName>
        <fullName evidence="7">Aerobic fumarase</fullName>
    </alternativeName>
    <alternativeName>
        <fullName evidence="7">Iron-independent fumarase</fullName>
    </alternativeName>
</protein>
<dbReference type="PANTHER" id="PTHR11444:SF22">
    <property type="entry name" value="FUMARATE HYDRATASE CLASS II"/>
    <property type="match status" value="1"/>
</dbReference>
<dbReference type="InterPro" id="IPR024083">
    <property type="entry name" value="Fumarase/histidase_N"/>
</dbReference>
<dbReference type="Gene3D" id="1.20.200.10">
    <property type="entry name" value="Fumarase/aspartase (Central domain)"/>
    <property type="match status" value="1"/>
</dbReference>
<dbReference type="InterPro" id="IPR018951">
    <property type="entry name" value="Fumarase_C_C"/>
</dbReference>
<dbReference type="FunFam" id="1.10.40.30:FF:000002">
    <property type="entry name" value="Fumarate hydratase class II"/>
    <property type="match status" value="1"/>
</dbReference>
<feature type="binding site" description="in site B" evidence="7">
    <location>
        <begin position="186"/>
        <end position="189"/>
    </location>
    <ligand>
        <name>substrate</name>
    </ligand>
</feature>
<evidence type="ECO:0000256" key="4">
    <source>
        <dbReference type="ARBA" id="ARBA00022490"/>
    </source>
</evidence>
<dbReference type="PRINTS" id="PR00149">
    <property type="entry name" value="FUMRATELYASE"/>
</dbReference>
<dbReference type="EMBL" id="RBUQ01000155">
    <property type="protein sequence ID" value="RMV37275.1"/>
    <property type="molecule type" value="Genomic_DNA"/>
</dbReference>
<dbReference type="PANTHER" id="PTHR11444">
    <property type="entry name" value="ASPARTATEAMMONIA/ARGININOSUCCINATE/ADENYLOSUCCINATE LYASE"/>
    <property type="match status" value="1"/>
</dbReference>
<name>A0A3M6C0F4_PSEYM</name>
<evidence type="ECO:0000259" key="9">
    <source>
        <dbReference type="Pfam" id="PF10415"/>
    </source>
</evidence>
<feature type="site" description="Important for catalytic activity" evidence="7">
    <location>
        <position position="388"/>
    </location>
</feature>
<evidence type="ECO:0000256" key="7">
    <source>
        <dbReference type="HAMAP-Rule" id="MF_00743"/>
    </source>
</evidence>
<dbReference type="Gene3D" id="1.10.275.10">
    <property type="entry name" value="Fumarase/aspartase (N-terminal domain)"/>
    <property type="match status" value="1"/>
</dbReference>
<evidence type="ECO:0000259" key="8">
    <source>
        <dbReference type="Pfam" id="PF00206"/>
    </source>
</evidence>
<feature type="active site" description="Proton donor/acceptor" evidence="7">
    <location>
        <position position="245"/>
    </location>
</feature>
<dbReference type="FunFam" id="1.10.275.10:FF:000001">
    <property type="entry name" value="Fumarate hydratase, mitochondrial"/>
    <property type="match status" value="1"/>
</dbReference>
<dbReference type="NCBIfam" id="NF008909">
    <property type="entry name" value="PRK12273.1"/>
    <property type="match status" value="1"/>
</dbReference>
<evidence type="ECO:0000256" key="2">
    <source>
        <dbReference type="ARBA" id="ARBA00009084"/>
    </source>
</evidence>
<dbReference type="EC" id="4.2.1.2" evidence="7"/>
<dbReference type="InterPro" id="IPR005677">
    <property type="entry name" value="Fum_hydII"/>
</dbReference>
<keyword evidence="5 7" id="KW-0816">Tricarboxylic acid cycle</keyword>
<dbReference type="InterPro" id="IPR020557">
    <property type="entry name" value="Fumarate_lyase_CS"/>
</dbReference>
<accession>A0A3M6C0F4</accession>